<accession>A0ABW6BY97</accession>
<reference evidence="2" key="1">
    <citation type="journal article" date="2019" name="Int. J. Syst. Evol. Microbiol.">
        <title>The Global Catalogue of Microorganisms (GCM) 10K type strain sequencing project: providing services to taxonomists for standard genome sequencing and annotation.</title>
        <authorList>
            <consortium name="The Broad Institute Genomics Platform"/>
            <consortium name="The Broad Institute Genome Sequencing Center for Infectious Disease"/>
            <person name="Wu L."/>
            <person name="Ma J."/>
        </authorList>
    </citation>
    <scope>NUCLEOTIDE SEQUENCE [LARGE SCALE GENOMIC DNA]</scope>
    <source>
        <strain evidence="2">KCTC 23984</strain>
    </source>
</reference>
<gene>
    <name evidence="1" type="ORF">ACFS7Z_13350</name>
</gene>
<comment type="caution">
    <text evidence="1">The sequence shown here is derived from an EMBL/GenBank/DDBJ whole genome shotgun (WGS) entry which is preliminary data.</text>
</comment>
<dbReference type="EMBL" id="JBHUOX010000009">
    <property type="protein sequence ID" value="MFD3001354.1"/>
    <property type="molecule type" value="Genomic_DNA"/>
</dbReference>
<name>A0ABW6BY97_9BACT</name>
<proteinExistence type="predicted"/>
<keyword evidence="2" id="KW-1185">Reference proteome</keyword>
<evidence type="ECO:0000313" key="1">
    <source>
        <dbReference type="EMBL" id="MFD3001354.1"/>
    </source>
</evidence>
<sequence>MTKPATLTVIRKGKRNIYPFDLDDINYIAFLEKSTEEDSEITVGVGGRMFLIKGKAARDIHCLLSRR</sequence>
<organism evidence="1 2">
    <name type="scientific">Pontibacter toksunensis</name>
    <dbReference type="NCBI Taxonomy" id="1332631"/>
    <lineage>
        <taxon>Bacteria</taxon>
        <taxon>Pseudomonadati</taxon>
        <taxon>Bacteroidota</taxon>
        <taxon>Cytophagia</taxon>
        <taxon>Cytophagales</taxon>
        <taxon>Hymenobacteraceae</taxon>
        <taxon>Pontibacter</taxon>
    </lineage>
</organism>
<dbReference type="Proteomes" id="UP001597641">
    <property type="component" value="Unassembled WGS sequence"/>
</dbReference>
<protein>
    <submittedName>
        <fullName evidence="1">Uncharacterized protein</fullName>
    </submittedName>
</protein>
<dbReference type="RefSeq" id="WP_377485317.1">
    <property type="nucleotide sequence ID" value="NZ_JBHUOX010000009.1"/>
</dbReference>
<evidence type="ECO:0000313" key="2">
    <source>
        <dbReference type="Proteomes" id="UP001597641"/>
    </source>
</evidence>